<gene>
    <name evidence="3" type="ORF">CQA75_06430</name>
</gene>
<evidence type="ECO:0000313" key="3">
    <source>
        <dbReference type="EMBL" id="TKX33626.1"/>
    </source>
</evidence>
<keyword evidence="4" id="KW-1185">Reference proteome</keyword>
<protein>
    <recommendedName>
        <fullName evidence="5">Transmembrane protein</fullName>
    </recommendedName>
</protein>
<keyword evidence="1" id="KW-0175">Coiled coil</keyword>
<keyword evidence="2" id="KW-0812">Transmembrane</keyword>
<name>A0ABY2TIG1_9BACT</name>
<comment type="caution">
    <text evidence="3">The sequence shown here is derived from an EMBL/GenBank/DDBJ whole genome shotgun (WGS) entry which is preliminary data.</text>
</comment>
<feature type="coiled-coil region" evidence="1">
    <location>
        <begin position="227"/>
        <end position="262"/>
    </location>
</feature>
<proteinExistence type="predicted"/>
<dbReference type="RefSeq" id="WP_137624195.1">
    <property type="nucleotide sequence ID" value="NZ_NXLY01000011.1"/>
</dbReference>
<evidence type="ECO:0000256" key="2">
    <source>
        <dbReference type="SAM" id="Phobius"/>
    </source>
</evidence>
<dbReference type="EMBL" id="NXLY01000011">
    <property type="protein sequence ID" value="TKX33626.1"/>
    <property type="molecule type" value="Genomic_DNA"/>
</dbReference>
<keyword evidence="2" id="KW-1133">Transmembrane helix</keyword>
<reference evidence="3 4" key="1">
    <citation type="submission" date="2018-05" db="EMBL/GenBank/DDBJ databases">
        <title>Novel Campyloabacter and Helicobacter Species and Strains.</title>
        <authorList>
            <person name="Mannion A.J."/>
            <person name="Shen Z."/>
            <person name="Fox J.G."/>
        </authorList>
    </citation>
    <scope>NUCLEOTIDE SEQUENCE [LARGE SCALE GENOMIC DNA]</scope>
    <source>
        <strain evidence="4">MIT10-5678</strain>
    </source>
</reference>
<organism evidence="3 4">
    <name type="scientific">Campylobacter taeniopygiae</name>
    <dbReference type="NCBI Taxonomy" id="2510188"/>
    <lineage>
        <taxon>Bacteria</taxon>
        <taxon>Pseudomonadati</taxon>
        <taxon>Campylobacterota</taxon>
        <taxon>Epsilonproteobacteria</taxon>
        <taxon>Campylobacterales</taxon>
        <taxon>Campylobacteraceae</taxon>
        <taxon>Campylobacter</taxon>
    </lineage>
</organism>
<dbReference type="Proteomes" id="UP000309584">
    <property type="component" value="Unassembled WGS sequence"/>
</dbReference>
<evidence type="ECO:0000256" key="1">
    <source>
        <dbReference type="SAM" id="Coils"/>
    </source>
</evidence>
<keyword evidence="2" id="KW-0472">Membrane</keyword>
<sequence>MKNKIEIVSFEKLIYIQKNGRFEEDRLFEEIIKECDIKNPFEYQIAFLKQDEIYHCFLSRVENLPKCLACFPKAFIFKPLFKNNLIEKNNFCFLELYLDEIYLCFYEQDKFKAFKKFKYEQNLELFLKKTHILELLQYYESEILISFENNDLIKELKNKAIVCKILEQNENKLAKLSMPILDKNANFIKTSKKIFPYYLKLFFLFLFIFFSASGILIFTNFLNYQENKNLQTQNKNSQDKLYKLEKEKNKILEKKLKDLNLTLYDKKILLDQNFNQLNEIVKNFKPNKDRTLILKNIFIWLNQNSLGISSLKLKDYNIIIQFNNQENYLHALKNLKTELKLISKNDALHQIILELIHG</sequence>
<feature type="transmembrane region" description="Helical" evidence="2">
    <location>
        <begin position="197"/>
        <end position="222"/>
    </location>
</feature>
<evidence type="ECO:0008006" key="5">
    <source>
        <dbReference type="Google" id="ProtNLM"/>
    </source>
</evidence>
<accession>A0ABY2TIG1</accession>
<evidence type="ECO:0000313" key="4">
    <source>
        <dbReference type="Proteomes" id="UP000309584"/>
    </source>
</evidence>